<dbReference type="GeneID" id="23859934"/>
<reference evidence="2" key="1">
    <citation type="journal article" date="2010" name="PLoS Negl. Trop. Dis.">
        <title>The genome sequence of Trypanosoma brucei gambiense, causative agent of chronic human african trypanosomiasis.</title>
        <authorList>
            <person name="Jackson A.P."/>
            <person name="Sanders M."/>
            <person name="Berry A."/>
            <person name="McQuillan J."/>
            <person name="Aslett M.A."/>
            <person name="Quail M.A."/>
            <person name="Chukualim B."/>
            <person name="Capewell P."/>
            <person name="MacLeod A."/>
            <person name="Melville S.E."/>
            <person name="Gibson W."/>
            <person name="Barry J.D."/>
            <person name="Berriman M."/>
            <person name="Hertz-Fowler C."/>
        </authorList>
    </citation>
    <scope>NUCLEOTIDE SEQUENCE [LARGE SCALE GENOMIC DNA]</scope>
    <source>
        <strain evidence="2">MHOM/CI/86/DAL972</strain>
    </source>
</reference>
<dbReference type="RefSeq" id="XP_011773073.1">
    <property type="nucleotide sequence ID" value="XM_011774771.1"/>
</dbReference>
<sequence length="114" mass="13059">MRPRYLAFRHLSITGSQSVVTFTHGRGGGEKAKYAKAETIWANSARRRYSCVFSLMQVLHDEVINNITCFPCWYRVRWLGNLDAEVLSILKCWRYVYGMTSPSAKHMAPKATPT</sequence>
<protein>
    <submittedName>
        <fullName evidence="1">Uncharacterized protein</fullName>
    </submittedName>
</protein>
<dbReference type="Proteomes" id="UP000002316">
    <property type="component" value="Chromosome 4"/>
</dbReference>
<dbReference type="AlphaFoldDB" id="C9ZMB2"/>
<evidence type="ECO:0000313" key="1">
    <source>
        <dbReference type="EMBL" id="CBH10785.1"/>
    </source>
</evidence>
<gene>
    <name evidence="1" type="ORF">TbgDal_IV4850</name>
</gene>
<evidence type="ECO:0000313" key="2">
    <source>
        <dbReference type="Proteomes" id="UP000002316"/>
    </source>
</evidence>
<name>C9ZMB2_TRYB9</name>
<accession>C9ZMB2</accession>
<dbReference type="EMBL" id="FN554967">
    <property type="protein sequence ID" value="CBH10785.1"/>
    <property type="molecule type" value="Genomic_DNA"/>
</dbReference>
<proteinExistence type="predicted"/>
<dbReference type="KEGG" id="tbg:TbgDal_IV4850"/>
<organism evidence="1 2">
    <name type="scientific">Trypanosoma brucei gambiense (strain MHOM/CI/86/DAL972)</name>
    <dbReference type="NCBI Taxonomy" id="679716"/>
    <lineage>
        <taxon>Eukaryota</taxon>
        <taxon>Discoba</taxon>
        <taxon>Euglenozoa</taxon>
        <taxon>Kinetoplastea</taxon>
        <taxon>Metakinetoplastina</taxon>
        <taxon>Trypanosomatida</taxon>
        <taxon>Trypanosomatidae</taxon>
        <taxon>Trypanosoma</taxon>
    </lineage>
</organism>